<evidence type="ECO:0000313" key="2">
    <source>
        <dbReference type="EMBL" id="KAF0317123.1"/>
    </source>
</evidence>
<dbReference type="AlphaFoldDB" id="A0A8H3ZFE4"/>
<dbReference type="Proteomes" id="UP000434172">
    <property type="component" value="Unassembled WGS sequence"/>
</dbReference>
<comment type="caution">
    <text evidence="2">The sequence shown here is derived from an EMBL/GenBank/DDBJ whole genome shotgun (WGS) entry which is preliminary data.</text>
</comment>
<sequence>MTPSDTATARPDPDHCLGPARGFDRSEHAADKQDVKPAFPRSNTPPPEAGTKPKTKNYTARRRLLLSCCETIVSAETCVRRGMPSAIADDPDDLVDAKLLELLEVARQAIDLEKETKSNSP</sequence>
<feature type="compositionally biased region" description="Basic and acidic residues" evidence="1">
    <location>
        <begin position="22"/>
        <end position="35"/>
    </location>
</feature>
<evidence type="ECO:0000256" key="1">
    <source>
        <dbReference type="SAM" id="MobiDB-lite"/>
    </source>
</evidence>
<keyword evidence="3" id="KW-1185">Reference proteome</keyword>
<reference evidence="2 3" key="1">
    <citation type="submission" date="2019-12" db="EMBL/GenBank/DDBJ databases">
        <title>A genome sequence resource for the geographically widespread anthracnose pathogen Colletotrichum asianum.</title>
        <authorList>
            <person name="Meng Y."/>
        </authorList>
    </citation>
    <scope>NUCLEOTIDE SEQUENCE [LARGE SCALE GENOMIC DNA]</scope>
    <source>
        <strain evidence="2 3">ICMP 18580</strain>
    </source>
</reference>
<name>A0A8H3ZFE4_9PEZI</name>
<gene>
    <name evidence="2" type="ORF">GQ607_015640</name>
</gene>
<protein>
    <submittedName>
        <fullName evidence="2">Uncharacterized protein</fullName>
    </submittedName>
</protein>
<organism evidence="2 3">
    <name type="scientific">Colletotrichum asianum</name>
    <dbReference type="NCBI Taxonomy" id="702518"/>
    <lineage>
        <taxon>Eukaryota</taxon>
        <taxon>Fungi</taxon>
        <taxon>Dikarya</taxon>
        <taxon>Ascomycota</taxon>
        <taxon>Pezizomycotina</taxon>
        <taxon>Sordariomycetes</taxon>
        <taxon>Hypocreomycetidae</taxon>
        <taxon>Glomerellales</taxon>
        <taxon>Glomerellaceae</taxon>
        <taxon>Colletotrichum</taxon>
        <taxon>Colletotrichum gloeosporioides species complex</taxon>
    </lineage>
</organism>
<dbReference type="EMBL" id="WOWK01000137">
    <property type="protein sequence ID" value="KAF0317123.1"/>
    <property type="molecule type" value="Genomic_DNA"/>
</dbReference>
<accession>A0A8H3ZFE4</accession>
<feature type="region of interest" description="Disordered" evidence="1">
    <location>
        <begin position="1"/>
        <end position="58"/>
    </location>
</feature>
<dbReference type="OrthoDB" id="4817154at2759"/>
<proteinExistence type="predicted"/>
<evidence type="ECO:0000313" key="3">
    <source>
        <dbReference type="Proteomes" id="UP000434172"/>
    </source>
</evidence>